<dbReference type="AlphaFoldDB" id="A0A545UPI5"/>
<keyword evidence="2" id="KW-1185">Reference proteome</keyword>
<gene>
    <name evidence="1" type="ORF">IF1G_09877</name>
</gene>
<dbReference type="Proteomes" id="UP000315783">
    <property type="component" value="Unassembled WGS sequence"/>
</dbReference>
<organism evidence="1 2">
    <name type="scientific">Cordyceps javanica</name>
    <dbReference type="NCBI Taxonomy" id="43265"/>
    <lineage>
        <taxon>Eukaryota</taxon>
        <taxon>Fungi</taxon>
        <taxon>Dikarya</taxon>
        <taxon>Ascomycota</taxon>
        <taxon>Pezizomycotina</taxon>
        <taxon>Sordariomycetes</taxon>
        <taxon>Hypocreomycetidae</taxon>
        <taxon>Hypocreales</taxon>
        <taxon>Cordycipitaceae</taxon>
        <taxon>Cordyceps</taxon>
    </lineage>
</organism>
<evidence type="ECO:0000313" key="1">
    <source>
        <dbReference type="EMBL" id="TQV91378.1"/>
    </source>
</evidence>
<dbReference type="EMBL" id="SPUK01000019">
    <property type="protein sequence ID" value="TQV91378.1"/>
    <property type="molecule type" value="Genomic_DNA"/>
</dbReference>
<protein>
    <submittedName>
        <fullName evidence="1">Uncharacterized protein</fullName>
    </submittedName>
</protein>
<reference evidence="1 2" key="1">
    <citation type="journal article" date="2019" name="Appl. Microbiol. Biotechnol.">
        <title>Genome sequence of Isaria javanica and comparative genome analysis insights into family S53 peptidase evolution in fungal entomopathogens.</title>
        <authorList>
            <person name="Lin R."/>
            <person name="Zhang X."/>
            <person name="Xin B."/>
            <person name="Zou M."/>
            <person name="Gao Y."/>
            <person name="Qin F."/>
            <person name="Hu Q."/>
            <person name="Xie B."/>
            <person name="Cheng X."/>
        </authorList>
    </citation>
    <scope>NUCLEOTIDE SEQUENCE [LARGE SCALE GENOMIC DNA]</scope>
    <source>
        <strain evidence="1 2">IJ1G</strain>
    </source>
</reference>
<evidence type="ECO:0000313" key="2">
    <source>
        <dbReference type="Proteomes" id="UP000315783"/>
    </source>
</evidence>
<proteinExistence type="predicted"/>
<accession>A0A545UPI5</accession>
<sequence>MLANQYVYIIKLRHKTSSPSPVNPPVRCPNKTRPRRLFAHASEAWFRPYTSPVASGLSQAPPEGGERPAAIAQPVLDVAFLQGAWIPFTFPEAAVRLLVPSFSQEERATCAFAIFLLWLYRHQTSVASAKTALAVPDATFHHRQSGSLSPVPTDASCSDPTQTSSIFMLHYERKGASNSTERIQAFKFLPKATLNPNGRIVFLLS</sequence>
<comment type="caution">
    <text evidence="1">The sequence shown here is derived from an EMBL/GenBank/DDBJ whole genome shotgun (WGS) entry which is preliminary data.</text>
</comment>
<name>A0A545UPI5_9HYPO</name>